<dbReference type="AlphaFoldDB" id="D1BK60"/>
<keyword evidence="8" id="KW-1185">Reference proteome</keyword>
<dbReference type="Gene3D" id="2.60.40.10">
    <property type="entry name" value="Immunoglobulins"/>
    <property type="match status" value="3"/>
</dbReference>
<keyword evidence="2" id="KW-1133">Transmembrane helix</keyword>
<feature type="transmembrane region" description="Helical" evidence="2">
    <location>
        <begin position="1053"/>
        <end position="1071"/>
    </location>
</feature>
<dbReference type="PANTHER" id="PTHR43118:SF1">
    <property type="entry name" value="RHAMNOGALACTURONAN LYASE (EUROFUNG)"/>
    <property type="match status" value="1"/>
</dbReference>
<dbReference type="InterPro" id="IPR049366">
    <property type="entry name" value="RGL11_C"/>
</dbReference>
<keyword evidence="2" id="KW-0812">Transmembrane</keyword>
<dbReference type="Pfam" id="PF16640">
    <property type="entry name" value="Big_3_5"/>
    <property type="match status" value="2"/>
</dbReference>
<dbReference type="InterPro" id="IPR028994">
    <property type="entry name" value="Integrin_alpha_N"/>
</dbReference>
<feature type="domain" description="Rhamnogalacturonan I lyase beta-sheet" evidence="5">
    <location>
        <begin position="59"/>
        <end position="148"/>
    </location>
</feature>
<dbReference type="InterPro" id="IPR032109">
    <property type="entry name" value="Big_3_5"/>
</dbReference>
<dbReference type="Pfam" id="PF21348">
    <property type="entry name" value="RGL11_C"/>
    <property type="match status" value="2"/>
</dbReference>
<dbReference type="EMBL" id="CP001819">
    <property type="protein sequence ID" value="ACZ22469.1"/>
    <property type="molecule type" value="Genomic_DNA"/>
</dbReference>
<protein>
    <submittedName>
        <fullName evidence="7">FG-GAP repeat protein</fullName>
    </submittedName>
</protein>
<evidence type="ECO:0000259" key="6">
    <source>
        <dbReference type="Pfam" id="PF21348"/>
    </source>
</evidence>
<dbReference type="HOGENOM" id="CLU_002616_0_0_11"/>
<dbReference type="InterPro" id="IPR041624">
    <property type="entry name" value="RGI_lyase"/>
</dbReference>
<dbReference type="SUPFAM" id="SSF69318">
    <property type="entry name" value="Integrin alpha N-terminal domain"/>
    <property type="match status" value="1"/>
</dbReference>
<feature type="chain" id="PRO_5003021137" evidence="3">
    <location>
        <begin position="32"/>
        <end position="1082"/>
    </location>
</feature>
<dbReference type="Proteomes" id="UP000000322">
    <property type="component" value="Chromosome"/>
</dbReference>
<dbReference type="InterPro" id="IPR034641">
    <property type="entry name" value="RGL11"/>
</dbReference>
<evidence type="ECO:0000313" key="8">
    <source>
        <dbReference type="Proteomes" id="UP000000322"/>
    </source>
</evidence>
<evidence type="ECO:0000256" key="3">
    <source>
        <dbReference type="SAM" id="SignalP"/>
    </source>
</evidence>
<dbReference type="eggNOG" id="COG3401">
    <property type="taxonomic scope" value="Bacteria"/>
</dbReference>
<feature type="region of interest" description="Disordered" evidence="1">
    <location>
        <begin position="1016"/>
        <end position="1038"/>
    </location>
</feature>
<gene>
    <name evidence="7" type="ordered locus">Sked_25650</name>
</gene>
<name>D1BK60_SANKS</name>
<evidence type="ECO:0000313" key="7">
    <source>
        <dbReference type="EMBL" id="ACZ22469.1"/>
    </source>
</evidence>
<dbReference type="eggNOG" id="COG4934">
    <property type="taxonomic scope" value="Bacteria"/>
</dbReference>
<evidence type="ECO:0000256" key="2">
    <source>
        <dbReference type="SAM" id="Phobius"/>
    </source>
</evidence>
<sequence length="1082" mass="112158">MMSLDPRRTRSGALALAVASALVLTSTAALASPGAAPGAATAAGPLATAADGAATVPRLEHLDRGLVAALTDEGVFVGWRLLGQEVSGSSETGMTGSDFVVYRDGMAIGTVTDSTTFLDPEGSTGSVYQVAALVDGVEQEPSAEVTPWADTFRDVPLERPADGVTPVGETYTYSANDMSVGDVDGDGTYELVVKWDPSNAKDVSQRGYTGPVYVDTYRVDGTLLHRIDLGVNIRAGAHYTQFLVYDLDGDGRAEMMLKTAPGTRSTTFDADGQVTAESYVTMPQSDVDAGYTHADDYRMSADDYREHLVDMFMGWSEHPEVVSGAWPATLAEALAHPELTPLPEMTYPLSQEDAGEVADYLIDVYAPKRSTNNKLREFEGFVVDGPEYLTVFDGETGAELQTVPYTPERHDDGLMWGDYAMSRIEPGNRVDRFLSTVAYLDGERPSAVFARGYYTRSALVAYDWDGTNLTERWTVDSGWTPMSNPFNDGPHGVEGTDPVFGTLTTQGFHSLSSADVDGDGKQEIVYGSATIDSDGQSLLYSSYDTIPDGPNAGDLAKLGHGDAMHVTDIDPDRPGLEIFTVHEGGEWAPYGYAMRDAKTGEVLFGAYSGRDTGRGMIGDVVPGNRGIEVWAGMPDGTSGAGLHSAQGDLLTPATPGTNMSILWQPDLTRQVVEGSGTQTPVIREVATGDALLTATGTLTNNGTKGTPSLVADIFGDWREELLVRTEDSSAIRIYTSATVSGTKMYTLMHDPQYRAEVARQQTTYNQPSYVGFYLASGMTAEDWSRVPVPTIVTEPTLAVGASATSAVSGEPVVLDVTVGSGYPTGPSGEVELVVDGAPTGAPVALVDGAVALEVPALPVGDHSLAVRYLGDSRYSPVESGTVPLVVAQGSVDVLVATAGPPASAGSAVASSGTADLTDAGAAVLAASAADLTVSVVPQAPAAGVPTGAVSATVDGAPVEVAAELVDGAAVLTLPDLPVGDRTVVVTYSGDAAFVAAESVALVVTVADDGTAVPVPVPVDPGPGDEEGDPTEPAVAGAGAAQPGSGLAVTGADVTLLAALALLLAAAGAVTVRTVRRRRGTAG</sequence>
<dbReference type="eggNOG" id="COG5297">
    <property type="taxonomic scope" value="Bacteria"/>
</dbReference>
<proteinExistence type="predicted"/>
<dbReference type="Pfam" id="PF18370">
    <property type="entry name" value="RGI_lyase"/>
    <property type="match status" value="1"/>
</dbReference>
<feature type="domain" description="Rhamnogalacturonan lyase family 11 C-terminal" evidence="6">
    <location>
        <begin position="152"/>
        <end position="273"/>
    </location>
</feature>
<feature type="domain" description="Bacterial Ig-like" evidence="4">
    <location>
        <begin position="917"/>
        <end position="1006"/>
    </location>
</feature>
<dbReference type="STRING" id="446469.Sked_25650"/>
<dbReference type="PANTHER" id="PTHR43118">
    <property type="entry name" value="RHAMNOGALACTURONAN LYASE (EUROFUNG)"/>
    <property type="match status" value="1"/>
</dbReference>
<dbReference type="CDD" id="cd10318">
    <property type="entry name" value="RGL11"/>
    <property type="match status" value="1"/>
</dbReference>
<keyword evidence="2" id="KW-0472">Membrane</keyword>
<dbReference type="CAZy" id="PL11">
    <property type="family name" value="Polysaccharide Lyase Family 11"/>
</dbReference>
<keyword evidence="3" id="KW-0732">Signal</keyword>
<evidence type="ECO:0000259" key="4">
    <source>
        <dbReference type="Pfam" id="PF16640"/>
    </source>
</evidence>
<feature type="domain" description="Bacterial Ig-like" evidence="4">
    <location>
        <begin position="801"/>
        <end position="886"/>
    </location>
</feature>
<organism evidence="7 8">
    <name type="scientific">Sanguibacter keddieii (strain ATCC 51767 / DSM 10542 / NCFB 3025 / ST-74)</name>
    <dbReference type="NCBI Taxonomy" id="446469"/>
    <lineage>
        <taxon>Bacteria</taxon>
        <taxon>Bacillati</taxon>
        <taxon>Actinomycetota</taxon>
        <taxon>Actinomycetes</taxon>
        <taxon>Micrococcales</taxon>
        <taxon>Sanguibacteraceae</taxon>
        <taxon>Sanguibacter</taxon>
    </lineage>
</organism>
<feature type="signal peptide" evidence="3">
    <location>
        <begin position="1"/>
        <end position="31"/>
    </location>
</feature>
<dbReference type="GO" id="GO:0005975">
    <property type="term" value="P:carbohydrate metabolic process"/>
    <property type="evidence" value="ECO:0007669"/>
    <property type="project" value="UniProtKB-ARBA"/>
</dbReference>
<reference evidence="7 8" key="1">
    <citation type="journal article" date="2009" name="Stand. Genomic Sci.">
        <title>Complete genome sequence of Sanguibacter keddieii type strain (ST-74).</title>
        <authorList>
            <person name="Ivanova N."/>
            <person name="Sikorski J."/>
            <person name="Sims D."/>
            <person name="Brettin T."/>
            <person name="Detter J.C."/>
            <person name="Han C."/>
            <person name="Lapidus A."/>
            <person name="Copeland A."/>
            <person name="Glavina Del Rio T."/>
            <person name="Nolan M."/>
            <person name="Chen F."/>
            <person name="Lucas S."/>
            <person name="Tice H."/>
            <person name="Cheng J.F."/>
            <person name="Bruce D."/>
            <person name="Goodwin L."/>
            <person name="Pitluck S."/>
            <person name="Pati A."/>
            <person name="Mavromatis K."/>
            <person name="Chen A."/>
            <person name="Palaniappan K."/>
            <person name="D'haeseleer P."/>
            <person name="Chain P."/>
            <person name="Bristow J."/>
            <person name="Eisen J.A."/>
            <person name="Markowitz V."/>
            <person name="Hugenholtz P."/>
            <person name="Goker M."/>
            <person name="Pukall R."/>
            <person name="Klenk H.P."/>
            <person name="Kyrpides N.C."/>
        </authorList>
    </citation>
    <scope>NUCLEOTIDE SEQUENCE [LARGE SCALE GENOMIC DNA]</scope>
    <source>
        <strain evidence="8">ATCC 51767 / DSM 10542 / NCFB 3025 / ST-74</strain>
    </source>
</reference>
<dbReference type="InterPro" id="IPR013783">
    <property type="entry name" value="Ig-like_fold"/>
</dbReference>
<evidence type="ECO:0000259" key="5">
    <source>
        <dbReference type="Pfam" id="PF18370"/>
    </source>
</evidence>
<feature type="domain" description="Rhamnogalacturonan lyase family 11 C-terminal" evidence="6">
    <location>
        <begin position="373"/>
        <end position="780"/>
    </location>
</feature>
<dbReference type="KEGG" id="ske:Sked_25650"/>
<accession>D1BK60</accession>
<evidence type="ECO:0000256" key="1">
    <source>
        <dbReference type="SAM" id="MobiDB-lite"/>
    </source>
</evidence>